<evidence type="ECO:0000313" key="3">
    <source>
        <dbReference type="Proteomes" id="UP000244811"/>
    </source>
</evidence>
<dbReference type="GO" id="GO:0003887">
    <property type="term" value="F:DNA-directed DNA polymerase activity"/>
    <property type="evidence" value="ECO:0007669"/>
    <property type="project" value="UniProtKB-KW"/>
</dbReference>
<reference evidence="2" key="1">
    <citation type="submission" date="2022-07" db="EMBL/GenBank/DDBJ databases">
        <title>Evaluation of T. orientalis genome assembly methods using nanopore sequencing and analysis of variation between genomes.</title>
        <authorList>
            <person name="Yam J."/>
            <person name="Micallef M.L."/>
            <person name="Liu M."/>
            <person name="Djordjevic S.P."/>
            <person name="Bogema D.R."/>
            <person name="Jenkins C."/>
        </authorList>
    </citation>
    <scope>NUCLEOTIDE SEQUENCE</scope>
    <source>
        <strain evidence="2">Goon Nure</strain>
    </source>
</reference>
<sequence length="1416" mass="163720">MNTKDERLFLSFFEKLVEDKNNSKYINNIIDFIDTCNSLNVKNRVNGEVEDQIEPKSSSKGKEIIKNRKYLYKLVKNEDDYLQYTLDRLVKGISSGAKNSRSGFGDCLGEVLKKYEDSIVFDNLIKLFLSVYSSSSDFVLNKQVKYIYLGRLEIISQLYKLNYFKNHKTEHIEKIVEYLLEAYSNKVYLQDSSAILLIMLLSDLYNGNKEAYESVKSKFNLKDNNPSMLSLSMFISNLDNDMNGLYEGASGEGDGMIEDEVLVRGLDEMKNYYPILSVYIYFLVERMKKDEILFEKVVNVLNYMMESNSFNAVKVALITMVIGIFEVKNEHFLKIVFDKLKVYLKTVIKYYRYANSTNIKKFINNYLTMLSSMFNEGLLTNKGTFNPYIYVYSSLSKMDVISEEVTIYVEMHNKLFNEFFKRVNSERTDVMKEVKEDLSTDENDRVKSLESGIRYELLMKIGECVNINNINILNSVIKSILFSISHHSVESDEGSDRSNISSGMTKFDGKNEKNKGNNSKGTANVGTKVEMKRLREVNLSKKNEILCLKLFEELKRDENKFKYLLYLVKLLIIDNFYNLTLLSNYISNEYKLEVKNKRYDTNMDNKDVDEVDTDNDTEDEGDTDNDTEDEGVVDTDTEDEGDTDNDTDVEDEEQEQKQRQGIEDMEAVEGANKEDEVLELYSTLLVKYLGNLENKFNKLGINELNNYYTILVAQVNAFYPEKVNTETDDSVFNIRNKFLILVKTKSTKYNSTTDVDDKRTLMNLIVMIAVCMYLVLLERESVEVDKMLLDYLSLLYKYFNNEVSDEENRQLHYLSLNYTFNNSNSKASLSASATTASPEVKGKQLESMFELVNGLVWRRVLEELDHEFCKAIVKTTLTCDLNVLNSLSNVDYSMDDSSEDDEDDDNDDDDMDEDEEESEDDEMDDEEDDEEEGEESDDEEDDDRDDESHHDQDDEDEEDVVLNDYDKIYDELTTKSEFTFDRKKIKEEHSVKGEQHRIKEAGYSLLLNLVENDNNSGNYQHRIESVLSLSDLLGLLDDYVKSTKFNYNSKISKLIRDLSKTKQVVISNSQNKEELTKSKKSKKTQRGSNKTNNNNKQYFDVDSNVEMINKIINMLLYNRNCRGVLVNIVEIVSKIVNNSKLITVIVNYMVFLVLTKRTNVNVNILVELYKKYECILNMFKILEVLSKNVMKSQLLIFSSRVIEMNKYYNNDEVDLEEYVSKIGSPNFGDYVSNKDVKEDLTILLNHVMQFSETSTIVESSELTTSELVSSQLESENSNSPKRVKIDENKRKNKGEYSSQYVKAIVVSINTMYHYVNKNSIHIKSTPHTSKSKTNNITSQSSKSKSKRDNNNDIRNNSINVSINNDSINNVSINNNSNNNNQAIISETDEIFNKIKVKVASIQHKQLKKYFNNITIK</sequence>
<dbReference type="Pfam" id="PF04931">
    <property type="entry name" value="DNA_pol_phi"/>
    <property type="match status" value="1"/>
</dbReference>
<feature type="region of interest" description="Disordered" evidence="1">
    <location>
        <begin position="1069"/>
        <end position="1096"/>
    </location>
</feature>
<dbReference type="Proteomes" id="UP000244811">
    <property type="component" value="Chromosome 3"/>
</dbReference>
<gene>
    <name evidence="2" type="ORF">MACK_002211</name>
</gene>
<feature type="region of interest" description="Disordered" evidence="1">
    <location>
        <begin position="890"/>
        <end position="962"/>
    </location>
</feature>
<feature type="compositionally biased region" description="Polar residues" evidence="1">
    <location>
        <begin position="1086"/>
        <end position="1096"/>
    </location>
</feature>
<feature type="compositionally biased region" description="Acidic residues" evidence="1">
    <location>
        <begin position="609"/>
        <end position="654"/>
    </location>
</feature>
<dbReference type="GO" id="GO:0003677">
    <property type="term" value="F:DNA binding"/>
    <property type="evidence" value="ECO:0007669"/>
    <property type="project" value="InterPro"/>
</dbReference>
<organism evidence="2 3">
    <name type="scientific">Theileria orientalis</name>
    <dbReference type="NCBI Taxonomy" id="68886"/>
    <lineage>
        <taxon>Eukaryota</taxon>
        <taxon>Sar</taxon>
        <taxon>Alveolata</taxon>
        <taxon>Apicomplexa</taxon>
        <taxon>Aconoidasida</taxon>
        <taxon>Piroplasmida</taxon>
        <taxon>Theileriidae</taxon>
        <taxon>Theileria</taxon>
    </lineage>
</organism>
<proteinExistence type="predicted"/>
<feature type="region of interest" description="Disordered" evidence="1">
    <location>
        <begin position="1267"/>
        <end position="1292"/>
    </location>
</feature>
<evidence type="ECO:0000256" key="1">
    <source>
        <dbReference type="SAM" id="MobiDB-lite"/>
    </source>
</evidence>
<dbReference type="PANTHER" id="PTHR42264">
    <property type="entry name" value="EPHRIN_REC_LIKE DOMAIN-CONTAINING PROTEIN"/>
    <property type="match status" value="1"/>
</dbReference>
<feature type="compositionally biased region" description="Low complexity" evidence="1">
    <location>
        <begin position="1331"/>
        <end position="1342"/>
    </location>
</feature>
<keyword evidence="2" id="KW-0548">Nucleotidyltransferase</keyword>
<dbReference type="GO" id="GO:0005730">
    <property type="term" value="C:nucleolus"/>
    <property type="evidence" value="ECO:0007669"/>
    <property type="project" value="InterPro"/>
</dbReference>
<dbReference type="GO" id="GO:0006355">
    <property type="term" value="P:regulation of DNA-templated transcription"/>
    <property type="evidence" value="ECO:0007669"/>
    <property type="project" value="InterPro"/>
</dbReference>
<feature type="compositionally biased region" description="Low complexity" evidence="1">
    <location>
        <begin position="1267"/>
        <end position="1279"/>
    </location>
</feature>
<dbReference type="InterPro" id="IPR007015">
    <property type="entry name" value="DNA_pol_V/MYBBP1A"/>
</dbReference>
<feature type="region of interest" description="Disordered" evidence="1">
    <location>
        <begin position="490"/>
        <end position="524"/>
    </location>
</feature>
<evidence type="ECO:0000313" key="2">
    <source>
        <dbReference type="EMBL" id="UKK01397.2"/>
    </source>
</evidence>
<dbReference type="PANTHER" id="PTHR42264:SF6">
    <property type="entry name" value="TRANSMEMBRANE PROTEIN"/>
    <property type="match status" value="1"/>
</dbReference>
<name>A0A976MBR2_THEOR</name>
<protein>
    <submittedName>
        <fullName evidence="2">DNA-directed DNA polymerase</fullName>
        <ecNumber evidence="2">2.7.7.7</ecNumber>
    </submittedName>
</protein>
<dbReference type="EMBL" id="CP056070">
    <property type="protein sequence ID" value="UKK01397.2"/>
    <property type="molecule type" value="Genomic_DNA"/>
</dbReference>
<dbReference type="EC" id="2.7.7.7" evidence="2"/>
<feature type="region of interest" description="Disordered" evidence="1">
    <location>
        <begin position="1323"/>
        <end position="1359"/>
    </location>
</feature>
<feature type="region of interest" description="Disordered" evidence="1">
    <location>
        <begin position="603"/>
        <end position="669"/>
    </location>
</feature>
<accession>A0A976MBR2</accession>
<dbReference type="SUPFAM" id="SSF48371">
    <property type="entry name" value="ARM repeat"/>
    <property type="match status" value="1"/>
</dbReference>
<feature type="compositionally biased region" description="Acidic residues" evidence="1">
    <location>
        <begin position="893"/>
        <end position="945"/>
    </location>
</feature>
<keyword evidence="2" id="KW-0808">Transferase</keyword>
<keyword evidence="2" id="KW-0239">DNA-directed DNA polymerase</keyword>
<dbReference type="InterPro" id="IPR016024">
    <property type="entry name" value="ARM-type_fold"/>
</dbReference>